<dbReference type="OrthoDB" id="9811352at2"/>
<accession>A0A1H8DM63</accession>
<organism evidence="1 2">
    <name type="scientific">Nitrosomonas marina</name>
    <dbReference type="NCBI Taxonomy" id="917"/>
    <lineage>
        <taxon>Bacteria</taxon>
        <taxon>Pseudomonadati</taxon>
        <taxon>Pseudomonadota</taxon>
        <taxon>Betaproteobacteria</taxon>
        <taxon>Nitrosomonadales</taxon>
        <taxon>Nitrosomonadaceae</taxon>
        <taxon>Nitrosomonas</taxon>
    </lineage>
</organism>
<dbReference type="AlphaFoldDB" id="A0A1H8DM63"/>
<dbReference type="STRING" id="917.SAMN05216326_10548"/>
<dbReference type="PANTHER" id="PTHR42852">
    <property type="entry name" value="THIOL:DISULFIDE INTERCHANGE PROTEIN DSBE"/>
    <property type="match status" value="1"/>
</dbReference>
<gene>
    <name evidence="1" type="ORF">SAMN05216325_10792</name>
</gene>
<dbReference type="RefSeq" id="WP_090630110.1">
    <property type="nucleotide sequence ID" value="NZ_FOCP01000007.1"/>
</dbReference>
<evidence type="ECO:0000313" key="2">
    <source>
        <dbReference type="Proteomes" id="UP000199459"/>
    </source>
</evidence>
<dbReference type="PANTHER" id="PTHR42852:SF13">
    <property type="entry name" value="PROTEIN DIPZ"/>
    <property type="match status" value="1"/>
</dbReference>
<protein>
    <recommendedName>
        <fullName evidence="3">AhpC/TSA family protein</fullName>
    </recommendedName>
</protein>
<dbReference type="InterPro" id="IPR036249">
    <property type="entry name" value="Thioredoxin-like_sf"/>
</dbReference>
<sequence length="218" mass="24697">MNNLYLTDVAVDTWVQDGPARMEDLLGSVVLIEVFQVNCPGCFLYALPNAIQLHEKYSDHGLVIVALATAFEDYDKNTLENLRQLVGTGEVIGETLKALNQRGLLVDHSKLPWRLPFAVGMDRIEPDNEPVTEERVLAYARQLLEQFDQLREDQQQAIKNQIQTFLEQKHMKAETFERFSLQGTPSAILFDRKGTLQDVSFGQVAHKQSAIEQLLAQN</sequence>
<evidence type="ECO:0000313" key="1">
    <source>
        <dbReference type="EMBL" id="SEN08360.1"/>
    </source>
</evidence>
<dbReference type="Gene3D" id="3.40.30.10">
    <property type="entry name" value="Glutaredoxin"/>
    <property type="match status" value="1"/>
</dbReference>
<name>A0A1H8DM63_9PROT</name>
<dbReference type="Proteomes" id="UP000199459">
    <property type="component" value="Unassembled WGS sequence"/>
</dbReference>
<dbReference type="InterPro" id="IPR050553">
    <property type="entry name" value="Thioredoxin_ResA/DsbE_sf"/>
</dbReference>
<dbReference type="SUPFAM" id="SSF52833">
    <property type="entry name" value="Thioredoxin-like"/>
    <property type="match status" value="1"/>
</dbReference>
<reference evidence="1 2" key="1">
    <citation type="submission" date="2016-10" db="EMBL/GenBank/DDBJ databases">
        <authorList>
            <person name="de Groot N.N."/>
        </authorList>
    </citation>
    <scope>NUCLEOTIDE SEQUENCE [LARGE SCALE GENOMIC DNA]</scope>
    <source>
        <strain evidence="1 2">Nm22</strain>
    </source>
</reference>
<dbReference type="EMBL" id="FOCP01000007">
    <property type="protein sequence ID" value="SEN08360.1"/>
    <property type="molecule type" value="Genomic_DNA"/>
</dbReference>
<proteinExistence type="predicted"/>
<evidence type="ECO:0008006" key="3">
    <source>
        <dbReference type="Google" id="ProtNLM"/>
    </source>
</evidence>